<dbReference type="RefSeq" id="WP_344665227.1">
    <property type="nucleotide sequence ID" value="NZ_BAAAQN010000008.1"/>
</dbReference>
<accession>A0ABP5FBV1</accession>
<comment type="caution">
    <text evidence="2">The sequence shown here is derived from an EMBL/GenBank/DDBJ whole genome shotgun (WGS) entry which is preliminary data.</text>
</comment>
<keyword evidence="3" id="KW-1185">Reference proteome</keyword>
<evidence type="ECO:0000256" key="1">
    <source>
        <dbReference type="SAM" id="MobiDB-lite"/>
    </source>
</evidence>
<dbReference type="EMBL" id="BAAAQN010000008">
    <property type="protein sequence ID" value="GAA2022464.1"/>
    <property type="molecule type" value="Genomic_DNA"/>
</dbReference>
<protein>
    <submittedName>
        <fullName evidence="2">Uncharacterized protein</fullName>
    </submittedName>
</protein>
<feature type="compositionally biased region" description="Polar residues" evidence="1">
    <location>
        <begin position="279"/>
        <end position="288"/>
    </location>
</feature>
<sequence>MATTSTGSPAAAPSAQAAILALFDRYSAVGGFSPAHGNKDVDDFLLGLIRNPALPGKVTDLAIECGNSRYQAALDQYVGVAESADTGSRPTDAQIAEVWRDTTQPTCAFSTFYEQLVPLVKDLNSRLPAAQRLRILALDPPVDWSKVRSAADLAPYRERETTIAKVMETEVFAKHRKALLLIGSNHVRHGQAAAALWEKDYPNLTYSIATHERFTKDAETLEPKLATGAGVLTPTLTNVRGSFLADLDSSVFPDGITDDNTGGTTDGHGPAAANHAPGSTNASASPQASKGYPGIDGYLYVGPSRLLLSAPISPTTATDQAFLAEAERRAKAIDAPADAPMHPANVINQAAKQSVLLYAS</sequence>
<gene>
    <name evidence="2" type="ORF">GCM10009839_19870</name>
</gene>
<reference evidence="3" key="1">
    <citation type="journal article" date="2019" name="Int. J. Syst. Evol. Microbiol.">
        <title>The Global Catalogue of Microorganisms (GCM) 10K type strain sequencing project: providing services to taxonomists for standard genome sequencing and annotation.</title>
        <authorList>
            <consortium name="The Broad Institute Genomics Platform"/>
            <consortium name="The Broad Institute Genome Sequencing Center for Infectious Disease"/>
            <person name="Wu L."/>
            <person name="Ma J."/>
        </authorList>
    </citation>
    <scope>NUCLEOTIDE SEQUENCE [LARGE SCALE GENOMIC DNA]</scope>
    <source>
        <strain evidence="3">JCM 16014</strain>
    </source>
</reference>
<organism evidence="2 3">
    <name type="scientific">Catenulispora yoronensis</name>
    <dbReference type="NCBI Taxonomy" id="450799"/>
    <lineage>
        <taxon>Bacteria</taxon>
        <taxon>Bacillati</taxon>
        <taxon>Actinomycetota</taxon>
        <taxon>Actinomycetes</taxon>
        <taxon>Catenulisporales</taxon>
        <taxon>Catenulisporaceae</taxon>
        <taxon>Catenulispora</taxon>
    </lineage>
</organism>
<proteinExistence type="predicted"/>
<evidence type="ECO:0000313" key="3">
    <source>
        <dbReference type="Proteomes" id="UP001500751"/>
    </source>
</evidence>
<dbReference type="Proteomes" id="UP001500751">
    <property type="component" value="Unassembled WGS sequence"/>
</dbReference>
<feature type="region of interest" description="Disordered" evidence="1">
    <location>
        <begin position="255"/>
        <end position="288"/>
    </location>
</feature>
<feature type="compositionally biased region" description="Low complexity" evidence="1">
    <location>
        <begin position="255"/>
        <end position="278"/>
    </location>
</feature>
<name>A0ABP5FBV1_9ACTN</name>
<evidence type="ECO:0000313" key="2">
    <source>
        <dbReference type="EMBL" id="GAA2022464.1"/>
    </source>
</evidence>